<gene>
    <name evidence="2" type="ORF">M8C21_025167</name>
</gene>
<dbReference type="AlphaFoldDB" id="A0AAD5BQG8"/>
<reference evidence="2" key="1">
    <citation type="submission" date="2022-06" db="EMBL/GenBank/DDBJ databases">
        <title>Uncovering the hologenomic basis of an extraordinary plant invasion.</title>
        <authorList>
            <person name="Bieker V.C."/>
            <person name="Martin M.D."/>
            <person name="Gilbert T."/>
            <person name="Hodgins K."/>
            <person name="Battlay P."/>
            <person name="Petersen B."/>
            <person name="Wilson J."/>
        </authorList>
    </citation>
    <scope>NUCLEOTIDE SEQUENCE</scope>
    <source>
        <strain evidence="2">AA19_3_7</strain>
        <tissue evidence="2">Leaf</tissue>
    </source>
</reference>
<evidence type="ECO:0000256" key="1">
    <source>
        <dbReference type="SAM" id="MobiDB-lite"/>
    </source>
</evidence>
<dbReference type="EMBL" id="JAMZMK010011625">
    <property type="protein sequence ID" value="KAI7726593.1"/>
    <property type="molecule type" value="Genomic_DNA"/>
</dbReference>
<dbReference type="PANTHER" id="PTHR26312:SF226">
    <property type="entry name" value="TETRATRICOPEPTIDE-LIKE HELICAL DOMAIN-CONTAINING PROTEIN-RELATED"/>
    <property type="match status" value="1"/>
</dbReference>
<dbReference type="Proteomes" id="UP001206925">
    <property type="component" value="Unassembled WGS sequence"/>
</dbReference>
<feature type="compositionally biased region" description="Gly residues" evidence="1">
    <location>
        <begin position="308"/>
        <end position="322"/>
    </location>
</feature>
<evidence type="ECO:0000313" key="2">
    <source>
        <dbReference type="EMBL" id="KAI7726593.1"/>
    </source>
</evidence>
<name>A0AAD5BQG8_AMBAR</name>
<accession>A0AAD5BQG8</accession>
<feature type="non-terminal residue" evidence="2">
    <location>
        <position position="449"/>
    </location>
</feature>
<feature type="compositionally biased region" description="Low complexity" evidence="1">
    <location>
        <begin position="349"/>
        <end position="360"/>
    </location>
</feature>
<organism evidence="2 3">
    <name type="scientific">Ambrosia artemisiifolia</name>
    <name type="common">Common ragweed</name>
    <dbReference type="NCBI Taxonomy" id="4212"/>
    <lineage>
        <taxon>Eukaryota</taxon>
        <taxon>Viridiplantae</taxon>
        <taxon>Streptophyta</taxon>
        <taxon>Embryophyta</taxon>
        <taxon>Tracheophyta</taxon>
        <taxon>Spermatophyta</taxon>
        <taxon>Magnoliopsida</taxon>
        <taxon>eudicotyledons</taxon>
        <taxon>Gunneridae</taxon>
        <taxon>Pentapetalae</taxon>
        <taxon>asterids</taxon>
        <taxon>campanulids</taxon>
        <taxon>Asterales</taxon>
        <taxon>Asteraceae</taxon>
        <taxon>Asteroideae</taxon>
        <taxon>Heliantheae alliance</taxon>
        <taxon>Heliantheae</taxon>
        <taxon>Ambrosia</taxon>
    </lineage>
</organism>
<dbReference type="PANTHER" id="PTHR26312">
    <property type="entry name" value="TETRATRICOPEPTIDE REPEAT PROTEIN 5"/>
    <property type="match status" value="1"/>
</dbReference>
<proteinExistence type="predicted"/>
<feature type="region of interest" description="Disordered" evidence="1">
    <location>
        <begin position="308"/>
        <end position="360"/>
    </location>
</feature>
<sequence>MKVTTGCFNWSHPSIPHSSSSSSSKRRSFTDVSFVCRQSSIFGTKLNRSHSYETLISSNTNKCSIKRILSSTFDSHYSSNEYPPDIHDELHELTVRFQLSDDDVTNSDDDVTNSDDDVIELHNSDQFVTSYANWFGDMMPASVEWKAKSLGLPFSLRMIQKKKQLEEGLREVGEYAYCSMKKAFSSMVFIIRELQSYTLQMREVLFVEDLQGILMRVQKEMNASFVWLFQQVFSHTPNLMVCVMILLANYSVYAMSNQVGVAVLLPSPTVETTVSIVGEQMDVKFDSLTVKTCSITLGGKTTSIGGINSGGGKYGPVSGGTDGDGKYDQQNEHQTIVPDGGSSSTLNPASTSEESVSGEVSEAEELGLWNSIVAEAETMQGMTGVDGLDSETMRRFVSPVTVKLEDEADTEVYLKREFIYQMGLLEEPDNPLMLANYAQFLYLFYHDHK</sequence>
<keyword evidence="3" id="KW-1185">Reference proteome</keyword>
<evidence type="ECO:0000313" key="3">
    <source>
        <dbReference type="Proteomes" id="UP001206925"/>
    </source>
</evidence>
<protein>
    <submittedName>
        <fullName evidence="2">Uncharacterized protein</fullName>
    </submittedName>
</protein>
<comment type="caution">
    <text evidence="2">The sequence shown here is derived from an EMBL/GenBank/DDBJ whole genome shotgun (WGS) entry which is preliminary data.</text>
</comment>